<dbReference type="PANTHER" id="PTHR47161">
    <property type="entry name" value="LYMPHOID-SPECIFIC HELICASE"/>
    <property type="match status" value="1"/>
</dbReference>
<feature type="domain" description="Helicase ATP-binding" evidence="20">
    <location>
        <begin position="383"/>
        <end position="554"/>
    </location>
</feature>
<comment type="subcellular location">
    <subcellularLocation>
        <location evidence="1">Nucleus</location>
    </subcellularLocation>
</comment>
<evidence type="ECO:0000256" key="5">
    <source>
        <dbReference type="ARBA" id="ARBA00022618"/>
    </source>
</evidence>
<dbReference type="CDD" id="cd18793">
    <property type="entry name" value="SF2_C_SNF"/>
    <property type="match status" value="1"/>
</dbReference>
<evidence type="ECO:0000256" key="15">
    <source>
        <dbReference type="ARBA" id="ARBA00023306"/>
    </source>
</evidence>
<feature type="compositionally biased region" description="Basic residues" evidence="19">
    <location>
        <begin position="172"/>
        <end position="185"/>
    </location>
</feature>
<comment type="function">
    <text evidence="16">Plays an essential role in normal development and survival. Involved in regulation of the expansion or survival of lymphoid cells. Required for de novo or maintenance DNA methylation. May control silencing of the imprinted CDKN1C gene through DNA methylation. May play a role in formation and organization of heterochromatin, implying a functional role in the regulation of transcription and mitosis.</text>
</comment>
<evidence type="ECO:0000256" key="4">
    <source>
        <dbReference type="ARBA" id="ARBA00022553"/>
    </source>
</evidence>
<dbReference type="AlphaFoldDB" id="A0ABD3T471"/>
<evidence type="ECO:0000259" key="20">
    <source>
        <dbReference type="PROSITE" id="PS51192"/>
    </source>
</evidence>
<dbReference type="Gene3D" id="3.40.50.300">
    <property type="entry name" value="P-loop containing nucleotide triphosphate hydrolases"/>
    <property type="match status" value="1"/>
</dbReference>
<keyword evidence="6" id="KW-0547">Nucleotide-binding</keyword>
<evidence type="ECO:0000256" key="9">
    <source>
        <dbReference type="ARBA" id="ARBA00022806"/>
    </source>
</evidence>
<feature type="region of interest" description="Disordered" evidence="19">
    <location>
        <begin position="162"/>
        <end position="301"/>
    </location>
</feature>
<dbReference type="EMBL" id="JBJQND010000019">
    <property type="protein sequence ID" value="KAL3831416.1"/>
    <property type="molecule type" value="Genomic_DNA"/>
</dbReference>
<keyword evidence="4" id="KW-0597">Phosphoprotein</keyword>
<evidence type="ECO:0000256" key="3">
    <source>
        <dbReference type="ARBA" id="ARBA00022473"/>
    </source>
</evidence>
<keyword evidence="11" id="KW-0805">Transcription regulation</keyword>
<evidence type="ECO:0000259" key="21">
    <source>
        <dbReference type="PROSITE" id="PS51194"/>
    </source>
</evidence>
<keyword evidence="3" id="KW-0217">Developmental protein</keyword>
<keyword evidence="8" id="KW-0378">Hydrolase</keyword>
<gene>
    <name evidence="22" type="ORF">ACJMK2_023167</name>
</gene>
<comment type="similarity">
    <text evidence="2">Belongs to the SNF2/RAD54 helicase family.</text>
</comment>
<feature type="compositionally biased region" description="Basic and acidic residues" evidence="19">
    <location>
        <begin position="162"/>
        <end position="171"/>
    </location>
</feature>
<evidence type="ECO:0000256" key="19">
    <source>
        <dbReference type="SAM" id="MobiDB-lite"/>
    </source>
</evidence>
<dbReference type="FunFam" id="3.40.50.10810:FF:000015">
    <property type="entry name" value="lymphoid-specific helicase isoform X1"/>
    <property type="match status" value="1"/>
</dbReference>
<feature type="compositionally biased region" description="Basic and acidic residues" evidence="19">
    <location>
        <begin position="186"/>
        <end position="210"/>
    </location>
</feature>
<keyword evidence="7" id="KW-0498">Mitosis</keyword>
<feature type="compositionally biased region" description="Polar residues" evidence="19">
    <location>
        <begin position="219"/>
        <end position="230"/>
    </location>
</feature>
<evidence type="ECO:0000313" key="23">
    <source>
        <dbReference type="Proteomes" id="UP001634394"/>
    </source>
</evidence>
<organism evidence="22 23">
    <name type="scientific">Sinanodonta woodiana</name>
    <name type="common">Chinese pond mussel</name>
    <name type="synonym">Anodonta woodiana</name>
    <dbReference type="NCBI Taxonomy" id="1069815"/>
    <lineage>
        <taxon>Eukaryota</taxon>
        <taxon>Metazoa</taxon>
        <taxon>Spiralia</taxon>
        <taxon>Lophotrochozoa</taxon>
        <taxon>Mollusca</taxon>
        <taxon>Bivalvia</taxon>
        <taxon>Autobranchia</taxon>
        <taxon>Heteroconchia</taxon>
        <taxon>Palaeoheterodonta</taxon>
        <taxon>Unionida</taxon>
        <taxon>Unionoidea</taxon>
        <taxon>Unionidae</taxon>
        <taxon>Unioninae</taxon>
        <taxon>Sinanodonta</taxon>
    </lineage>
</organism>
<dbReference type="GO" id="GO:0005634">
    <property type="term" value="C:nucleus"/>
    <property type="evidence" value="ECO:0007669"/>
    <property type="project" value="UniProtKB-SubCell"/>
</dbReference>
<proteinExistence type="inferred from homology"/>
<feature type="compositionally biased region" description="Polar residues" evidence="19">
    <location>
        <begin position="19"/>
        <end position="48"/>
    </location>
</feature>
<dbReference type="GO" id="GO:0004386">
    <property type="term" value="F:helicase activity"/>
    <property type="evidence" value="ECO:0007669"/>
    <property type="project" value="UniProtKB-KW"/>
</dbReference>
<evidence type="ECO:0000256" key="2">
    <source>
        <dbReference type="ARBA" id="ARBA00007025"/>
    </source>
</evidence>
<dbReference type="SMART" id="SM00490">
    <property type="entry name" value="HELICc"/>
    <property type="match status" value="1"/>
</dbReference>
<keyword evidence="5" id="KW-0132">Cell division</keyword>
<keyword evidence="15" id="KW-0131">Cell cycle</keyword>
<dbReference type="GO" id="GO:0005524">
    <property type="term" value="F:ATP binding"/>
    <property type="evidence" value="ECO:0007669"/>
    <property type="project" value="UniProtKB-KW"/>
</dbReference>
<feature type="region of interest" description="Disordered" evidence="19">
    <location>
        <begin position="1"/>
        <end position="96"/>
    </location>
</feature>
<dbReference type="SMART" id="SM00487">
    <property type="entry name" value="DEXDc"/>
    <property type="match status" value="1"/>
</dbReference>
<dbReference type="InterPro" id="IPR014001">
    <property type="entry name" value="Helicase_ATP-bd"/>
</dbReference>
<keyword evidence="12 18" id="KW-0175">Coiled coil</keyword>
<evidence type="ECO:0000256" key="1">
    <source>
        <dbReference type="ARBA" id="ARBA00004123"/>
    </source>
</evidence>
<keyword evidence="23" id="KW-1185">Reference proteome</keyword>
<dbReference type="PROSITE" id="PS51194">
    <property type="entry name" value="HELICASE_CTER"/>
    <property type="match status" value="1"/>
</dbReference>
<dbReference type="GO" id="GO:0051301">
    <property type="term" value="P:cell division"/>
    <property type="evidence" value="ECO:0007669"/>
    <property type="project" value="UniProtKB-KW"/>
</dbReference>
<dbReference type="PROSITE" id="PS51192">
    <property type="entry name" value="HELICASE_ATP_BIND_1"/>
    <property type="match status" value="1"/>
</dbReference>
<dbReference type="InterPro" id="IPR001650">
    <property type="entry name" value="Helicase_C-like"/>
</dbReference>
<evidence type="ECO:0000256" key="11">
    <source>
        <dbReference type="ARBA" id="ARBA00023015"/>
    </source>
</evidence>
<dbReference type="GO" id="GO:0016787">
    <property type="term" value="F:hydrolase activity"/>
    <property type="evidence" value="ECO:0007669"/>
    <property type="project" value="UniProtKB-KW"/>
</dbReference>
<keyword evidence="10" id="KW-0067">ATP-binding</keyword>
<comment type="caution">
    <text evidence="22">The sequence shown here is derived from an EMBL/GenBank/DDBJ whole genome shotgun (WGS) entry which is preliminary data.</text>
</comment>
<keyword evidence="13" id="KW-0804">Transcription</keyword>
<evidence type="ECO:0000256" key="10">
    <source>
        <dbReference type="ARBA" id="ARBA00022840"/>
    </source>
</evidence>
<keyword evidence="14" id="KW-0539">Nucleus</keyword>
<dbReference type="FunFam" id="3.40.50.300:FF:000577">
    <property type="entry name" value="lymphoid-specific helicase isoform X1"/>
    <property type="match status" value="1"/>
</dbReference>
<evidence type="ECO:0000256" key="6">
    <source>
        <dbReference type="ARBA" id="ARBA00022741"/>
    </source>
</evidence>
<feature type="compositionally biased region" description="Low complexity" evidence="19">
    <location>
        <begin position="238"/>
        <end position="263"/>
    </location>
</feature>
<dbReference type="InterPro" id="IPR038718">
    <property type="entry name" value="SNF2-like_sf"/>
</dbReference>
<dbReference type="Pfam" id="PF00271">
    <property type="entry name" value="Helicase_C"/>
    <property type="match status" value="1"/>
</dbReference>
<reference evidence="22 23" key="1">
    <citation type="submission" date="2024-11" db="EMBL/GenBank/DDBJ databases">
        <title>Chromosome-level genome assembly of the freshwater bivalve Anodonta woodiana.</title>
        <authorList>
            <person name="Chen X."/>
        </authorList>
    </citation>
    <scope>NUCLEOTIDE SEQUENCE [LARGE SCALE GENOMIC DNA]</scope>
    <source>
        <strain evidence="22">MN2024</strain>
        <tissue evidence="22">Gills</tissue>
    </source>
</reference>
<dbReference type="InterPro" id="IPR049730">
    <property type="entry name" value="SNF2/RAD54-like_C"/>
</dbReference>
<dbReference type="PANTHER" id="PTHR47161:SF1">
    <property type="entry name" value="LYMPHOID-SPECIFIC HELICASE"/>
    <property type="match status" value="1"/>
</dbReference>
<name>A0ABD3T471_SINWO</name>
<evidence type="ECO:0000256" key="7">
    <source>
        <dbReference type="ARBA" id="ARBA00022776"/>
    </source>
</evidence>
<dbReference type="Proteomes" id="UP001634394">
    <property type="component" value="Unassembled WGS sequence"/>
</dbReference>
<accession>A0ABD3T471</accession>
<dbReference type="SUPFAM" id="SSF52540">
    <property type="entry name" value="P-loop containing nucleoside triphosphate hydrolases"/>
    <property type="match status" value="2"/>
</dbReference>
<feature type="coiled-coil region" evidence="18">
    <location>
        <begin position="100"/>
        <end position="127"/>
    </location>
</feature>
<evidence type="ECO:0000256" key="16">
    <source>
        <dbReference type="ARBA" id="ARBA00053349"/>
    </source>
</evidence>
<evidence type="ECO:0000256" key="8">
    <source>
        <dbReference type="ARBA" id="ARBA00022801"/>
    </source>
</evidence>
<dbReference type="InterPro" id="IPR027417">
    <property type="entry name" value="P-loop_NTPase"/>
</dbReference>
<dbReference type="InterPro" id="IPR000330">
    <property type="entry name" value="SNF2_N"/>
</dbReference>
<feature type="compositionally biased region" description="Basic and acidic residues" evidence="19">
    <location>
        <begin position="64"/>
        <end position="77"/>
    </location>
</feature>
<evidence type="ECO:0000256" key="13">
    <source>
        <dbReference type="ARBA" id="ARBA00023163"/>
    </source>
</evidence>
<feature type="domain" description="Helicase C-terminal" evidence="21">
    <location>
        <begin position="774"/>
        <end position="924"/>
    </location>
</feature>
<evidence type="ECO:0000256" key="17">
    <source>
        <dbReference type="ARBA" id="ARBA00081399"/>
    </source>
</evidence>
<evidence type="ECO:0000313" key="22">
    <source>
        <dbReference type="EMBL" id="KAL3831416.1"/>
    </source>
</evidence>
<dbReference type="Pfam" id="PF00176">
    <property type="entry name" value="SNF2-rel_dom"/>
    <property type="match status" value="1"/>
</dbReference>
<sequence>MASSETSKESSVGCKETPGKSSLRSTVLKESSLQSANFVKSDSPSKPSNEAMEPVEMAHGSGSQKEKTLIDEQKNENENPIAGNEDNSCDDQKTSSIILSKAMLEEEKQIQQEIEDEEDKIREEQSKLWKRLDDESREQRYKRMQFLLSKSNMYTQYLVERMNRQKEEDQKRHAKLEKRRAKMLKKKEERKKQETAKEGVKVEVVSETKADGANPVVSLDSSAVDTTSSKPVLEMRSARNNTSSANNSQDLQSSQDSQATSSSRRGRKRKAETSSTISDFFKPKSVKIKPEEGSQETGSEHLSCNLEADLNSNKSANNETSIEEKVKSKDGCPAKELVEGHKEIDAGIALEQELEIERSLATPSLLTGGKLRSYQIEGFRWLKTLFENGVNGILADEMGLGKTIQCIAHIAHLVAMGVVGPFLIVAPLSTIPNWCSEFTRFAPKVPYILYHGSKEERDRIRRKISKKVSVKKNIAVHPVVITSYEITMRDRKVLQNYDWRYLIVDEGHRLKNTNCRLIRELRMYRNTHRLLLTGTPLQNNLAELWSLLNFLLPEIFDDLGSFETWFDVEHIGSDDMNEQIVAEEQRNNILSMLHQILAPFMLRRVKSDVDLVIPPKKEVLVYAPLTKDQQELYTSLVDKTILQKIQEKNKKKEVIELNEKGRPKRKSSCKKVDYSLMMETADDSKMPSKWKKKEDEENIEAWVTAIMDNEKAKSNKSSVKEEKVSQVTVRLSNIMMQLRKCCNHPYLLEYPLELKTGQFKIDENLVKVSGKMMVLDRMLEALQKRGHKVLIFSQMTKMLDIIEDFCYLRKYGYCRLDGTCNLNVRKEQIEQFNRTSDIFIFLLSTRAGGLGINLTAADTVIIYDSDWNPQCDLQAQDRCHRIGQTKPVVVYRFVTANTIDQKIVERASAKRKLEKMVIHKGKFTSGMDNFNTDIKVLDPEELMALLKSRDHEMEVRGQEGNVISEAELELLLDRRDLYERFQEITTAMKGNHGSPVKKKVNSVSPVASEVSSLFKVLQVVEGRTFDPTRKKEEIEDDITLW</sequence>
<dbReference type="Gene3D" id="3.40.50.10810">
    <property type="entry name" value="Tandem AAA-ATPase domain"/>
    <property type="match status" value="1"/>
</dbReference>
<protein>
    <recommendedName>
        <fullName evidence="17">Proliferation-associated SNF2-like protein</fullName>
    </recommendedName>
</protein>
<evidence type="ECO:0000256" key="14">
    <source>
        <dbReference type="ARBA" id="ARBA00023242"/>
    </source>
</evidence>
<evidence type="ECO:0000256" key="18">
    <source>
        <dbReference type="SAM" id="Coils"/>
    </source>
</evidence>
<evidence type="ECO:0000256" key="12">
    <source>
        <dbReference type="ARBA" id="ARBA00023054"/>
    </source>
</evidence>
<keyword evidence="9" id="KW-0347">Helicase</keyword>